<organism evidence="3 4">
    <name type="scientific">Methanocella arvoryzae (strain DSM 22066 / NBRC 105507 / MRE50)</name>
    <dbReference type="NCBI Taxonomy" id="351160"/>
    <lineage>
        <taxon>Archaea</taxon>
        <taxon>Methanobacteriati</taxon>
        <taxon>Methanobacteriota</taxon>
        <taxon>Stenosarchaea group</taxon>
        <taxon>Methanomicrobia</taxon>
        <taxon>Methanocellales</taxon>
        <taxon>Methanocellaceae</taxon>
        <taxon>Methanocella</taxon>
    </lineage>
</organism>
<dbReference type="STRING" id="351160.LRC545"/>
<dbReference type="CDD" id="cd03801">
    <property type="entry name" value="GT4_PimA-like"/>
    <property type="match status" value="1"/>
</dbReference>
<evidence type="ECO:0000259" key="1">
    <source>
        <dbReference type="Pfam" id="PF00534"/>
    </source>
</evidence>
<protein>
    <submittedName>
        <fullName evidence="3">Glycosyltransferase (Group 1)</fullName>
    </submittedName>
</protein>
<dbReference type="AlphaFoldDB" id="Q0W813"/>
<keyword evidence="4" id="KW-1185">Reference proteome</keyword>
<proteinExistence type="predicted"/>
<evidence type="ECO:0000313" key="3">
    <source>
        <dbReference type="EMBL" id="CAJ35480.1"/>
    </source>
</evidence>
<evidence type="ECO:0000259" key="2">
    <source>
        <dbReference type="Pfam" id="PF13439"/>
    </source>
</evidence>
<feature type="domain" description="Glycosyl transferase family 1" evidence="1">
    <location>
        <begin position="186"/>
        <end position="342"/>
    </location>
</feature>
<dbReference type="Proteomes" id="UP000000663">
    <property type="component" value="Chromosome"/>
</dbReference>
<dbReference type="GO" id="GO:0016758">
    <property type="term" value="F:hexosyltransferase activity"/>
    <property type="evidence" value="ECO:0007669"/>
    <property type="project" value="TreeGrafter"/>
</dbReference>
<dbReference type="KEGG" id="rci:LRC545"/>
<dbReference type="RefSeq" id="WP_012037014.1">
    <property type="nucleotide sequence ID" value="NC_009464.1"/>
</dbReference>
<dbReference type="InterPro" id="IPR028098">
    <property type="entry name" value="Glyco_trans_4-like_N"/>
</dbReference>
<dbReference type="InterPro" id="IPR001296">
    <property type="entry name" value="Glyco_trans_1"/>
</dbReference>
<dbReference type="GeneID" id="25397333"/>
<dbReference type="InterPro" id="IPR050194">
    <property type="entry name" value="Glycosyltransferase_grp1"/>
</dbReference>
<feature type="domain" description="Glycosyltransferase subfamily 4-like N-terminal" evidence="2">
    <location>
        <begin position="18"/>
        <end position="171"/>
    </location>
</feature>
<dbReference type="Pfam" id="PF00534">
    <property type="entry name" value="Glycos_transf_1"/>
    <property type="match status" value="1"/>
</dbReference>
<reference evidence="3 4" key="1">
    <citation type="journal article" date="2006" name="Science">
        <title>Genome of rice cluster I archaea -- the key methane producers in the rice rhizosphere.</title>
        <authorList>
            <person name="Erkel C."/>
            <person name="Kube M."/>
            <person name="Reinhardt R."/>
            <person name="Liesack W."/>
        </authorList>
    </citation>
    <scope>NUCLEOTIDE SEQUENCE [LARGE SCALE GENOMIC DNA]</scope>
    <source>
        <strain evidence="4">DSM 22066 / NBRC 105507 / MRE50</strain>
    </source>
</reference>
<dbReference type="PANTHER" id="PTHR45947">
    <property type="entry name" value="SULFOQUINOVOSYL TRANSFERASE SQD2"/>
    <property type="match status" value="1"/>
</dbReference>
<dbReference type="PANTHER" id="PTHR45947:SF3">
    <property type="entry name" value="SULFOQUINOVOSYL TRANSFERASE SQD2"/>
    <property type="match status" value="1"/>
</dbReference>
<dbReference type="CAZy" id="GT4">
    <property type="family name" value="Glycosyltransferase Family 4"/>
</dbReference>
<dbReference type="OrthoDB" id="132546at2157"/>
<dbReference type="SUPFAM" id="SSF53756">
    <property type="entry name" value="UDP-Glycosyltransferase/glycogen phosphorylase"/>
    <property type="match status" value="1"/>
</dbReference>
<accession>Q0W813</accession>
<evidence type="ECO:0000313" key="4">
    <source>
        <dbReference type="Proteomes" id="UP000000663"/>
    </source>
</evidence>
<sequence>MDVAFVTTRLVEKDAQGNFTEATLRELRKRCGKVTLFTFAYERSPVEGVDIRYVGGSNGHSIGANVRALLSTGKLARELATYDLLVLAGPDVGVLPAVHRAKKLNPRIRLFWVYHSLTPSEFLPSLKDRLLTMARKRAYLWSMMRSDTVQTFSFYVKSELLAEGIEDSLIRPEPFAIDTRAFATGDKRKIRAKHGLESDFVLLYVGRLAPAKRVDRLIEAMKGLDGDIALVIVGGGPERERLETMAKASGKKVIFAGRVPDEELPDYYAACDTWVTASEHEGFCVPIVEAMAAGKPVVVPFAGAMPETAGDAGLIYEQGNTRDMVACIQCLREDRKYYESLAGRAVDSAKYFDIGRVMPAYVETICNSGRR</sequence>
<dbReference type="Pfam" id="PF13439">
    <property type="entry name" value="Glyco_transf_4"/>
    <property type="match status" value="1"/>
</dbReference>
<name>Q0W813_METAR</name>
<gene>
    <name evidence="3" type="ORF">LRC545</name>
</gene>
<dbReference type="eggNOG" id="arCOG01403">
    <property type="taxonomic scope" value="Archaea"/>
</dbReference>
<dbReference type="Gene3D" id="3.40.50.2000">
    <property type="entry name" value="Glycogen Phosphorylase B"/>
    <property type="match status" value="2"/>
</dbReference>
<dbReference type="EMBL" id="AM114193">
    <property type="protein sequence ID" value="CAJ35480.1"/>
    <property type="molecule type" value="Genomic_DNA"/>
</dbReference>